<dbReference type="SUPFAM" id="SSF47413">
    <property type="entry name" value="lambda repressor-like DNA-binding domains"/>
    <property type="match status" value="1"/>
</dbReference>
<evidence type="ECO:0000313" key="2">
    <source>
        <dbReference type="EMBL" id="PIZ34870.1"/>
    </source>
</evidence>
<feature type="domain" description="HTH cro/C1-type" evidence="1">
    <location>
        <begin position="24"/>
        <end position="80"/>
    </location>
</feature>
<organism evidence="2 3">
    <name type="scientific">Candidatus Aquicultor secundus</name>
    <dbReference type="NCBI Taxonomy" id="1973895"/>
    <lineage>
        <taxon>Bacteria</taxon>
        <taxon>Bacillati</taxon>
        <taxon>Actinomycetota</taxon>
        <taxon>Candidatus Aquicultoria</taxon>
        <taxon>Candidatus Aquicultorales</taxon>
        <taxon>Candidatus Aquicultoraceae</taxon>
        <taxon>Candidatus Aquicultor</taxon>
    </lineage>
</organism>
<dbReference type="InterPro" id="IPR010982">
    <property type="entry name" value="Lambda_DNA-bd_dom_sf"/>
</dbReference>
<gene>
    <name evidence="2" type="ORF">COY37_11320</name>
</gene>
<dbReference type="CDD" id="cd00093">
    <property type="entry name" value="HTH_XRE"/>
    <property type="match status" value="1"/>
</dbReference>
<accession>A0A2M7T5R8</accession>
<sequence length="130" mass="15192">MAEYGNRTISKGWNMYENDVGWRLRHVRESRDLSRKDVENLTGSEFKESILAMYENGRRRIPTPRLKRLADFYDVSIGWLMGEAVAQDNKKDVSVEALLMADPNFSEEERRLMLDVLEIIKAKRRAEGKI</sequence>
<dbReference type="AlphaFoldDB" id="A0A2M7T5R8"/>
<evidence type="ECO:0000259" key="1">
    <source>
        <dbReference type="PROSITE" id="PS50943"/>
    </source>
</evidence>
<protein>
    <recommendedName>
        <fullName evidence="1">HTH cro/C1-type domain-containing protein</fullName>
    </recommendedName>
</protein>
<comment type="caution">
    <text evidence="2">The sequence shown here is derived from an EMBL/GenBank/DDBJ whole genome shotgun (WGS) entry which is preliminary data.</text>
</comment>
<proteinExistence type="predicted"/>
<dbReference type="GO" id="GO:0003677">
    <property type="term" value="F:DNA binding"/>
    <property type="evidence" value="ECO:0007669"/>
    <property type="project" value="InterPro"/>
</dbReference>
<dbReference type="PROSITE" id="PS50943">
    <property type="entry name" value="HTH_CROC1"/>
    <property type="match status" value="1"/>
</dbReference>
<dbReference type="Pfam" id="PF13560">
    <property type="entry name" value="HTH_31"/>
    <property type="match status" value="1"/>
</dbReference>
<dbReference type="EMBL" id="PFNG01000263">
    <property type="protein sequence ID" value="PIZ34870.1"/>
    <property type="molecule type" value="Genomic_DNA"/>
</dbReference>
<evidence type="ECO:0000313" key="3">
    <source>
        <dbReference type="Proteomes" id="UP000230956"/>
    </source>
</evidence>
<dbReference type="InterPro" id="IPR001387">
    <property type="entry name" value="Cro/C1-type_HTH"/>
</dbReference>
<dbReference type="SMART" id="SM00530">
    <property type="entry name" value="HTH_XRE"/>
    <property type="match status" value="1"/>
</dbReference>
<dbReference type="Gene3D" id="1.10.260.40">
    <property type="entry name" value="lambda repressor-like DNA-binding domains"/>
    <property type="match status" value="1"/>
</dbReference>
<name>A0A2M7T5R8_9ACTN</name>
<reference evidence="3" key="1">
    <citation type="submission" date="2017-09" db="EMBL/GenBank/DDBJ databases">
        <title>Depth-based differentiation of microbial function through sediment-hosted aquifers and enrichment of novel symbionts in the deep terrestrial subsurface.</title>
        <authorList>
            <person name="Probst A.J."/>
            <person name="Ladd B."/>
            <person name="Jarett J.K."/>
            <person name="Geller-Mcgrath D.E."/>
            <person name="Sieber C.M.K."/>
            <person name="Emerson J.B."/>
            <person name="Anantharaman K."/>
            <person name="Thomas B.C."/>
            <person name="Malmstrom R."/>
            <person name="Stieglmeier M."/>
            <person name="Klingl A."/>
            <person name="Woyke T."/>
            <person name="Ryan C.M."/>
            <person name="Banfield J.F."/>
        </authorList>
    </citation>
    <scope>NUCLEOTIDE SEQUENCE [LARGE SCALE GENOMIC DNA]</scope>
</reference>
<dbReference type="Proteomes" id="UP000230956">
    <property type="component" value="Unassembled WGS sequence"/>
</dbReference>